<feature type="region of interest" description="Disordered" evidence="1">
    <location>
        <begin position="41"/>
        <end position="72"/>
    </location>
</feature>
<evidence type="ECO:0000256" key="1">
    <source>
        <dbReference type="SAM" id="MobiDB-lite"/>
    </source>
</evidence>
<sequence>MDTNLVKIRRTEVEREVERLKGLLAELTAELNELEITERTLERLSGVERRSSGEVDQSPPPPSKEINPKKSPTVRSMIKEALMDAHQRGLPGLPPKDIRAYIAKVYGRVLGQQINTTTSRMWRDIGELEKDEQAGLFRLPKKDRTGGDMFADTVTSPSTKNPKHDR</sequence>
<evidence type="ECO:0000313" key="2">
    <source>
        <dbReference type="EMBL" id="MBA5777171.1"/>
    </source>
</evidence>
<comment type="caution">
    <text evidence="2">The sequence shown here is derived from an EMBL/GenBank/DDBJ whole genome shotgun (WGS) entry which is preliminary data.</text>
</comment>
<organism evidence="2 3">
    <name type="scientific">Stappia albiluteola</name>
    <dbReference type="NCBI Taxonomy" id="2758565"/>
    <lineage>
        <taxon>Bacteria</taxon>
        <taxon>Pseudomonadati</taxon>
        <taxon>Pseudomonadota</taxon>
        <taxon>Alphaproteobacteria</taxon>
        <taxon>Hyphomicrobiales</taxon>
        <taxon>Stappiaceae</taxon>
        <taxon>Stappia</taxon>
    </lineage>
</organism>
<accession>A0A839ACF9</accession>
<dbReference type="RefSeq" id="WP_182164314.1">
    <property type="nucleotide sequence ID" value="NZ_JACFXV010000048.1"/>
</dbReference>
<reference evidence="2 3" key="1">
    <citation type="submission" date="2020-07" db="EMBL/GenBank/DDBJ databases">
        <title>Stappia sp., F7233, whole genome shotgun sequencing project.</title>
        <authorList>
            <person name="Jiang S."/>
            <person name="Liu Z.W."/>
            <person name="Du Z.J."/>
        </authorList>
    </citation>
    <scope>NUCLEOTIDE SEQUENCE [LARGE SCALE GENOMIC DNA]</scope>
    <source>
        <strain evidence="2 3">F7233</strain>
    </source>
</reference>
<protein>
    <submittedName>
        <fullName evidence="2">Uncharacterized protein</fullName>
    </submittedName>
</protein>
<feature type="region of interest" description="Disordered" evidence="1">
    <location>
        <begin position="136"/>
        <end position="166"/>
    </location>
</feature>
<dbReference type="Proteomes" id="UP000541109">
    <property type="component" value="Unassembled WGS sequence"/>
</dbReference>
<gene>
    <name evidence="2" type="ORF">H2509_08535</name>
</gene>
<evidence type="ECO:0000313" key="3">
    <source>
        <dbReference type="Proteomes" id="UP000541109"/>
    </source>
</evidence>
<keyword evidence="3" id="KW-1185">Reference proteome</keyword>
<dbReference type="AlphaFoldDB" id="A0A839ACF9"/>
<name>A0A839ACF9_9HYPH</name>
<dbReference type="EMBL" id="JACFXV010000048">
    <property type="protein sequence ID" value="MBA5777171.1"/>
    <property type="molecule type" value="Genomic_DNA"/>
</dbReference>
<feature type="compositionally biased region" description="Basic and acidic residues" evidence="1">
    <location>
        <begin position="41"/>
        <end position="53"/>
    </location>
</feature>
<proteinExistence type="predicted"/>